<keyword evidence="2" id="KW-1185">Reference proteome</keyword>
<reference evidence="3" key="2">
    <citation type="submission" date="2025-08" db="UniProtKB">
        <authorList>
            <consortium name="RefSeq"/>
        </authorList>
    </citation>
    <scope>IDENTIFICATION</scope>
    <source>
        <tissue evidence="3">Young leaves</tissue>
    </source>
</reference>
<protein>
    <submittedName>
        <fullName evidence="3">Pentatricopeptide repeat-containing protein At5g40405</fullName>
    </submittedName>
</protein>
<dbReference type="Pfam" id="PF20431">
    <property type="entry name" value="E_motif"/>
    <property type="match status" value="1"/>
</dbReference>
<dbReference type="OrthoDB" id="185373at2759"/>
<dbReference type="InterPro" id="IPR046960">
    <property type="entry name" value="PPR_At4g14850-like_plant"/>
</dbReference>
<dbReference type="Pfam" id="PF01535">
    <property type="entry name" value="PPR"/>
    <property type="match status" value="2"/>
</dbReference>
<proteinExistence type="predicted"/>
<evidence type="ECO:0000313" key="3">
    <source>
        <dbReference type="RefSeq" id="XP_038971874.1"/>
    </source>
</evidence>
<dbReference type="PANTHER" id="PTHR47926">
    <property type="entry name" value="PENTATRICOPEPTIDE REPEAT-CONTAINING PROTEIN"/>
    <property type="match status" value="1"/>
</dbReference>
<organism evidence="2 3">
    <name type="scientific">Phoenix dactylifera</name>
    <name type="common">Date palm</name>
    <dbReference type="NCBI Taxonomy" id="42345"/>
    <lineage>
        <taxon>Eukaryota</taxon>
        <taxon>Viridiplantae</taxon>
        <taxon>Streptophyta</taxon>
        <taxon>Embryophyta</taxon>
        <taxon>Tracheophyta</taxon>
        <taxon>Spermatophyta</taxon>
        <taxon>Magnoliopsida</taxon>
        <taxon>Liliopsida</taxon>
        <taxon>Arecaceae</taxon>
        <taxon>Coryphoideae</taxon>
        <taxon>Phoeniceae</taxon>
        <taxon>Phoenix</taxon>
    </lineage>
</organism>
<keyword evidence="1" id="KW-0677">Repeat</keyword>
<evidence type="ECO:0000256" key="1">
    <source>
        <dbReference type="ARBA" id="ARBA00022737"/>
    </source>
</evidence>
<evidence type="ECO:0000313" key="2">
    <source>
        <dbReference type="Proteomes" id="UP000228380"/>
    </source>
</evidence>
<dbReference type="InterPro" id="IPR002885">
    <property type="entry name" value="PPR_rpt"/>
</dbReference>
<reference evidence="2" key="1">
    <citation type="journal article" date="2019" name="Nat. Commun.">
        <title>Genome-wide association mapping of date palm fruit traits.</title>
        <authorList>
            <person name="Hazzouri K.M."/>
            <person name="Gros-Balthazard M."/>
            <person name="Flowers J.M."/>
            <person name="Copetti D."/>
            <person name="Lemansour A."/>
            <person name="Lebrun M."/>
            <person name="Masmoudi K."/>
            <person name="Ferrand S."/>
            <person name="Dhar M.I."/>
            <person name="Fresquez Z.A."/>
            <person name="Rosas U."/>
            <person name="Zhang J."/>
            <person name="Talag J."/>
            <person name="Lee S."/>
            <person name="Kudrna D."/>
            <person name="Powell R.F."/>
            <person name="Leitch I.J."/>
            <person name="Krueger R.R."/>
            <person name="Wing R.A."/>
            <person name="Amiri K.M.A."/>
            <person name="Purugganan M.D."/>
        </authorList>
    </citation>
    <scope>NUCLEOTIDE SEQUENCE [LARGE SCALE GENOMIC DNA]</scope>
    <source>
        <strain evidence="2">cv. Khalas</strain>
    </source>
</reference>
<dbReference type="InterPro" id="IPR011990">
    <property type="entry name" value="TPR-like_helical_dom_sf"/>
</dbReference>
<dbReference type="GO" id="GO:0003723">
    <property type="term" value="F:RNA binding"/>
    <property type="evidence" value="ECO:0007669"/>
    <property type="project" value="InterPro"/>
</dbReference>
<dbReference type="PANTHER" id="PTHR47926:SF537">
    <property type="entry name" value="PENTACOTRIPEPTIDE-REPEAT REGION OF PRORP DOMAIN-CONTAINING PROTEIN"/>
    <property type="match status" value="1"/>
</dbReference>
<dbReference type="RefSeq" id="XP_038971874.1">
    <property type="nucleotide sequence ID" value="XM_039115946.1"/>
</dbReference>
<gene>
    <name evidence="3" type="primary">LOC103711822</name>
</gene>
<dbReference type="InterPro" id="IPR046848">
    <property type="entry name" value="E_motif"/>
</dbReference>
<name>A0A8B8ZJJ8_PHODC</name>
<dbReference type="GO" id="GO:0009451">
    <property type="term" value="P:RNA modification"/>
    <property type="evidence" value="ECO:0007669"/>
    <property type="project" value="InterPro"/>
</dbReference>
<dbReference type="Proteomes" id="UP000228380">
    <property type="component" value="Chromosome 2"/>
</dbReference>
<dbReference type="AlphaFoldDB" id="A0A8B8ZJJ8"/>
<dbReference type="Gene3D" id="1.25.40.10">
    <property type="entry name" value="Tetratricopeptide repeat domain"/>
    <property type="match status" value="2"/>
</dbReference>
<dbReference type="GeneID" id="103711822"/>
<dbReference type="KEGG" id="pda:103711822"/>
<sequence>MYAKCGEITVAREVFDALPERNVLTLSAMISDHARKNQSEEDLRLLEKMAAQDDNKTNEITVMAVLSACAQTGDLSLGSALALHGFGEKALAQFSRMQQSGIQPDDITFIGVLSACSHGSLVKEGFDHFQNMKGRYGTTPKLEHNGCTTDLLSRAGMLEEAEIFIREMPMKPNGAAKSLLEMEPNNDSAYVPLSNIFARRKQWEGLSRVRSLMHQRGIRTIPGCSSIVVNGVNHEFAIGDRSHHESEDIYTMLNHVHNRLRAIGCAADALEVLLNIDEEEKESLLS</sequence>
<accession>A0A8B8ZJJ8</accession>